<dbReference type="GO" id="GO:0006235">
    <property type="term" value="P:dTTP biosynthetic process"/>
    <property type="evidence" value="ECO:0007669"/>
    <property type="project" value="UniProtKB-UniRule"/>
</dbReference>
<feature type="binding site" evidence="8">
    <location>
        <begin position="11"/>
        <end position="18"/>
    </location>
    <ligand>
        <name>ATP</name>
        <dbReference type="ChEBI" id="CHEBI:30616"/>
    </ligand>
</feature>
<proteinExistence type="inferred from homology"/>
<evidence type="ECO:0000259" key="9">
    <source>
        <dbReference type="Pfam" id="PF02223"/>
    </source>
</evidence>
<dbReference type="GO" id="GO:0004798">
    <property type="term" value="F:dTMP kinase activity"/>
    <property type="evidence" value="ECO:0007669"/>
    <property type="project" value="UniProtKB-UniRule"/>
</dbReference>
<dbReference type="OrthoDB" id="9774907at2"/>
<protein>
    <recommendedName>
        <fullName evidence="8">Thymidylate kinase</fullName>
        <ecNumber evidence="8">2.7.4.9</ecNumber>
    </recommendedName>
    <alternativeName>
        <fullName evidence="8">dTMP kinase</fullName>
    </alternativeName>
</protein>
<evidence type="ECO:0000256" key="7">
    <source>
        <dbReference type="ARBA" id="ARBA00048743"/>
    </source>
</evidence>
<dbReference type="SUPFAM" id="SSF52540">
    <property type="entry name" value="P-loop containing nucleoside triphosphate hydrolases"/>
    <property type="match status" value="1"/>
</dbReference>
<evidence type="ECO:0000256" key="4">
    <source>
        <dbReference type="ARBA" id="ARBA00022741"/>
    </source>
</evidence>
<dbReference type="GO" id="GO:0005524">
    <property type="term" value="F:ATP binding"/>
    <property type="evidence" value="ECO:0007669"/>
    <property type="project" value="UniProtKB-UniRule"/>
</dbReference>
<comment type="catalytic activity">
    <reaction evidence="7 8">
        <text>dTMP + ATP = dTDP + ADP</text>
        <dbReference type="Rhea" id="RHEA:13517"/>
        <dbReference type="ChEBI" id="CHEBI:30616"/>
        <dbReference type="ChEBI" id="CHEBI:58369"/>
        <dbReference type="ChEBI" id="CHEBI:63528"/>
        <dbReference type="ChEBI" id="CHEBI:456216"/>
        <dbReference type="EC" id="2.7.4.9"/>
    </reaction>
</comment>
<comment type="caution">
    <text evidence="11">The sequence shown here is derived from an EMBL/GenBank/DDBJ whole genome shotgun (WGS) entry which is preliminary data.</text>
</comment>
<dbReference type="PANTHER" id="PTHR10344:SF4">
    <property type="entry name" value="UMP-CMP KINASE 2, MITOCHONDRIAL"/>
    <property type="match status" value="1"/>
</dbReference>
<keyword evidence="2 8" id="KW-0808">Transferase</keyword>
<dbReference type="Proteomes" id="UP000014216">
    <property type="component" value="Unassembled WGS sequence"/>
</dbReference>
<dbReference type="GO" id="GO:0006233">
    <property type="term" value="P:dTDP biosynthetic process"/>
    <property type="evidence" value="ECO:0007669"/>
    <property type="project" value="InterPro"/>
</dbReference>
<keyword evidence="3 8" id="KW-0545">Nucleotide biosynthesis</keyword>
<dbReference type="NCBIfam" id="TIGR00041">
    <property type="entry name" value="DTMP_kinase"/>
    <property type="match status" value="1"/>
</dbReference>
<gene>
    <name evidence="8 10" type="primary">tmk</name>
    <name evidence="11" type="ORF">Dpo_3c03090</name>
    <name evidence="10" type="ORF">Dpo_8c01460</name>
</gene>
<dbReference type="InterPro" id="IPR039430">
    <property type="entry name" value="Thymidylate_kin-like_dom"/>
</dbReference>
<dbReference type="GO" id="GO:0005737">
    <property type="term" value="C:cytoplasm"/>
    <property type="evidence" value="ECO:0007669"/>
    <property type="project" value="TreeGrafter"/>
</dbReference>
<dbReference type="EMBL" id="APJX01000008">
    <property type="protein sequence ID" value="EMS78479.1"/>
    <property type="molecule type" value="Genomic_DNA"/>
</dbReference>
<evidence type="ECO:0000313" key="11">
    <source>
        <dbReference type="EMBL" id="EMS80165.1"/>
    </source>
</evidence>
<dbReference type="InterPro" id="IPR027417">
    <property type="entry name" value="P-loop_NTPase"/>
</dbReference>
<organism evidence="11 12">
    <name type="scientific">Desulfotignum phosphitoxidans DSM 13687</name>
    <dbReference type="NCBI Taxonomy" id="1286635"/>
    <lineage>
        <taxon>Bacteria</taxon>
        <taxon>Pseudomonadati</taxon>
        <taxon>Thermodesulfobacteriota</taxon>
        <taxon>Desulfobacteria</taxon>
        <taxon>Desulfobacterales</taxon>
        <taxon>Desulfobacteraceae</taxon>
        <taxon>Desulfotignum</taxon>
    </lineage>
</organism>
<dbReference type="Gene3D" id="3.40.50.300">
    <property type="entry name" value="P-loop containing nucleotide triphosphate hydrolases"/>
    <property type="match status" value="1"/>
</dbReference>
<dbReference type="HAMAP" id="MF_00165">
    <property type="entry name" value="Thymidylate_kinase"/>
    <property type="match status" value="1"/>
</dbReference>
<dbReference type="Pfam" id="PF02223">
    <property type="entry name" value="Thymidylate_kin"/>
    <property type="match status" value="1"/>
</dbReference>
<evidence type="ECO:0000256" key="8">
    <source>
        <dbReference type="HAMAP-Rule" id="MF_00165"/>
    </source>
</evidence>
<evidence type="ECO:0000313" key="12">
    <source>
        <dbReference type="Proteomes" id="UP000014216"/>
    </source>
</evidence>
<dbReference type="EC" id="2.7.4.9" evidence="8"/>
<dbReference type="AlphaFoldDB" id="S0FZS8"/>
<dbReference type="CDD" id="cd01672">
    <property type="entry name" value="TMPK"/>
    <property type="match status" value="1"/>
</dbReference>
<dbReference type="PANTHER" id="PTHR10344">
    <property type="entry name" value="THYMIDYLATE KINASE"/>
    <property type="match status" value="1"/>
</dbReference>
<keyword evidence="4 8" id="KW-0547">Nucleotide-binding</keyword>
<comment type="similarity">
    <text evidence="1 8">Belongs to the thymidylate kinase family.</text>
</comment>
<evidence type="ECO:0000256" key="6">
    <source>
        <dbReference type="ARBA" id="ARBA00022840"/>
    </source>
</evidence>
<name>S0FZS8_9BACT</name>
<evidence type="ECO:0000256" key="5">
    <source>
        <dbReference type="ARBA" id="ARBA00022777"/>
    </source>
</evidence>
<feature type="domain" description="Thymidylate kinase-like" evidence="9">
    <location>
        <begin position="9"/>
        <end position="198"/>
    </location>
</feature>
<reference evidence="11 12" key="1">
    <citation type="journal article" date="2013" name="Genome Announc.">
        <title>Draft Genome Sequence of Desulfotignum phosphitoxidans DSM 13687 Strain FiPS-3.</title>
        <authorList>
            <person name="Poehlein A."/>
            <person name="Daniel R."/>
            <person name="Simeonova D.D."/>
        </authorList>
    </citation>
    <scope>NUCLEOTIDE SEQUENCE [LARGE SCALE GENOMIC DNA]</scope>
    <source>
        <strain evidence="11 12">DSM 13687</strain>
    </source>
</reference>
<keyword evidence="6 8" id="KW-0067">ATP-binding</keyword>
<dbReference type="InterPro" id="IPR018094">
    <property type="entry name" value="Thymidylate_kinase"/>
</dbReference>
<dbReference type="PATRIC" id="fig|1286635.3.peg.1874"/>
<comment type="function">
    <text evidence="8">Phosphorylation of dTMP to form dTDP in both de novo and salvage pathways of dTTP synthesis.</text>
</comment>
<evidence type="ECO:0000313" key="10">
    <source>
        <dbReference type="EMBL" id="EMS78479.1"/>
    </source>
</evidence>
<accession>S0FZS8</accession>
<evidence type="ECO:0000256" key="1">
    <source>
        <dbReference type="ARBA" id="ARBA00009776"/>
    </source>
</evidence>
<dbReference type="GO" id="GO:0006227">
    <property type="term" value="P:dUDP biosynthetic process"/>
    <property type="evidence" value="ECO:0007669"/>
    <property type="project" value="TreeGrafter"/>
</dbReference>
<dbReference type="RefSeq" id="WP_006965505.1">
    <property type="nucleotide sequence ID" value="NZ_APJX01000003.1"/>
</dbReference>
<evidence type="ECO:0000256" key="3">
    <source>
        <dbReference type="ARBA" id="ARBA00022727"/>
    </source>
</evidence>
<keyword evidence="5 8" id="KW-0418">Kinase</keyword>
<dbReference type="EMBL" id="APJX01000003">
    <property type="protein sequence ID" value="EMS80165.1"/>
    <property type="molecule type" value="Genomic_DNA"/>
</dbReference>
<keyword evidence="12" id="KW-1185">Reference proteome</keyword>
<evidence type="ECO:0000256" key="2">
    <source>
        <dbReference type="ARBA" id="ARBA00022679"/>
    </source>
</evidence>
<sequence>MKTGRFVVFEGLDGSGKTTQMARVQQRLTHMGIGADTTCEPTDGPVGTLIRQILEGRVSMDPRTLAALFAADRTDHLVAPDTGVKALMEKGRTVLCDRYYFSSYAYHAMDMDLEWVMTLNAVNAQILKPDLTLFIDVAPNTCLERIRAGRTHLDLFEKIDILTRVRDNYFAAFERLKDQETVKVVDGNASEDAVEQAIWHGISHMFTKE</sequence>